<name>A0A1T4RXR9_9BACT</name>
<sequence length="115" mass="13328">MKLLIFILGILNGAYMLLDGIYVMLKGKYIGPEKPGPWANLFYKLNIDVFKLGPLFLIYGLLWLAWVYGFWTNQSWAYLFGVIISVLTLWYLPVGTVFSVVVLVVLWRMRENPFS</sequence>
<gene>
    <name evidence="2" type="ORF">SAMN04488132_11628</name>
</gene>
<dbReference type="Proteomes" id="UP000190888">
    <property type="component" value="Unassembled WGS sequence"/>
</dbReference>
<feature type="transmembrane region" description="Helical" evidence="1">
    <location>
        <begin position="52"/>
        <end position="71"/>
    </location>
</feature>
<dbReference type="AlphaFoldDB" id="A0A1T4RXR9"/>
<protein>
    <submittedName>
        <fullName evidence="2">Uncharacterized protein</fullName>
    </submittedName>
</protein>
<evidence type="ECO:0000313" key="2">
    <source>
        <dbReference type="EMBL" id="SKA20763.1"/>
    </source>
</evidence>
<evidence type="ECO:0000256" key="1">
    <source>
        <dbReference type="SAM" id="Phobius"/>
    </source>
</evidence>
<accession>A0A1T4RXR9</accession>
<feature type="transmembrane region" description="Helical" evidence="1">
    <location>
        <begin position="77"/>
        <end position="107"/>
    </location>
</feature>
<keyword evidence="3" id="KW-1185">Reference proteome</keyword>
<reference evidence="2 3" key="1">
    <citation type="submission" date="2017-02" db="EMBL/GenBank/DDBJ databases">
        <authorList>
            <person name="Peterson S.W."/>
        </authorList>
    </citation>
    <scope>NUCLEOTIDE SEQUENCE [LARGE SCALE GENOMIC DNA]</scope>
    <source>
        <strain evidence="2 3">DSM 22335</strain>
    </source>
</reference>
<dbReference type="STRING" id="413434.SAMN04488132_11628"/>
<keyword evidence="1" id="KW-0812">Transmembrane</keyword>
<keyword evidence="1" id="KW-0472">Membrane</keyword>
<dbReference type="EMBL" id="FUWH01000016">
    <property type="protein sequence ID" value="SKA20763.1"/>
    <property type="molecule type" value="Genomic_DNA"/>
</dbReference>
<keyword evidence="1" id="KW-1133">Transmembrane helix</keyword>
<dbReference type="RefSeq" id="WP_078832878.1">
    <property type="nucleotide sequence ID" value="NZ_FUWH01000016.1"/>
</dbReference>
<feature type="transmembrane region" description="Helical" evidence="1">
    <location>
        <begin position="6"/>
        <end position="25"/>
    </location>
</feature>
<organism evidence="2 3">
    <name type="scientific">Sediminibacterium ginsengisoli</name>
    <dbReference type="NCBI Taxonomy" id="413434"/>
    <lineage>
        <taxon>Bacteria</taxon>
        <taxon>Pseudomonadati</taxon>
        <taxon>Bacteroidota</taxon>
        <taxon>Chitinophagia</taxon>
        <taxon>Chitinophagales</taxon>
        <taxon>Chitinophagaceae</taxon>
        <taxon>Sediminibacterium</taxon>
    </lineage>
</organism>
<dbReference type="OrthoDB" id="677562at2"/>
<proteinExistence type="predicted"/>
<evidence type="ECO:0000313" key="3">
    <source>
        <dbReference type="Proteomes" id="UP000190888"/>
    </source>
</evidence>